<dbReference type="RefSeq" id="WP_003369871.1">
    <property type="nucleotide sequence ID" value="NZ_CP010520.1"/>
</dbReference>
<dbReference type="AlphaFoldDB" id="A0A0C2SFS6"/>
<dbReference type="PANTHER" id="PTHR43390">
    <property type="entry name" value="SIGNAL PEPTIDASE I"/>
    <property type="match status" value="1"/>
</dbReference>
<dbReference type="Proteomes" id="UP000476820">
    <property type="component" value="Unassembled WGS sequence"/>
</dbReference>
<evidence type="ECO:0000256" key="7">
    <source>
        <dbReference type="PIRSR" id="PIRSR600223-1"/>
    </source>
</evidence>
<dbReference type="GO" id="GO:0004252">
    <property type="term" value="F:serine-type endopeptidase activity"/>
    <property type="evidence" value="ECO:0007669"/>
    <property type="project" value="InterPro"/>
</dbReference>
<dbReference type="InterPro" id="IPR036286">
    <property type="entry name" value="LexA/Signal_pep-like_sf"/>
</dbReference>
<comment type="similarity">
    <text evidence="3 9">Belongs to the peptidase S26 family.</text>
</comment>
<feature type="domain" description="Peptidase S26" evidence="10">
    <location>
        <begin position="11"/>
        <end position="162"/>
    </location>
</feature>
<dbReference type="SUPFAM" id="SSF51306">
    <property type="entry name" value="LexA/Signal peptidase"/>
    <property type="match status" value="1"/>
</dbReference>
<dbReference type="PROSITE" id="PS00760">
    <property type="entry name" value="SPASE_I_2"/>
    <property type="match status" value="1"/>
</dbReference>
<dbReference type="EMBL" id="SXFB01000007">
    <property type="protein sequence ID" value="NFV26755.1"/>
    <property type="molecule type" value="Genomic_DNA"/>
</dbReference>
<evidence type="ECO:0000256" key="4">
    <source>
        <dbReference type="ARBA" id="ARBA00013208"/>
    </source>
</evidence>
<sequence length="172" mass="19920">MEDSSKNSFIKEWGLTIISAIVIGLLLWKFLIYTVWITSGSMIPTLEVKDRLIATRVHNPENLNRGDIVIFDSDELKEILIKRLIGLPGDHIEIKNGIVSVNGEQLEEDYVENNEDYDRIFDVPEGEYFFLGDNRANSDDSRYWKNPYIKSEKIQGKAKVKIYPISDFKVYK</sequence>
<evidence type="ECO:0000313" key="13">
    <source>
        <dbReference type="EMBL" id="NFN34804.1"/>
    </source>
</evidence>
<dbReference type="PANTHER" id="PTHR43390:SF1">
    <property type="entry name" value="CHLOROPLAST PROCESSING PEPTIDASE"/>
    <property type="match status" value="1"/>
</dbReference>
<feature type="active site" evidence="7">
    <location>
        <position position="41"/>
    </location>
</feature>
<name>A0A0C2SFS6_CLOBO</name>
<keyword evidence="8" id="KW-0812">Transmembrane</keyword>
<proteinExistence type="inferred from homology"/>
<evidence type="ECO:0000313" key="14">
    <source>
        <dbReference type="EMBL" id="NFV26755.1"/>
    </source>
</evidence>
<evidence type="ECO:0000256" key="3">
    <source>
        <dbReference type="ARBA" id="ARBA00009370"/>
    </source>
</evidence>
<dbReference type="GO" id="GO:0006465">
    <property type="term" value="P:signal peptide processing"/>
    <property type="evidence" value="ECO:0007669"/>
    <property type="project" value="InterPro"/>
</dbReference>
<protein>
    <recommendedName>
        <fullName evidence="4 8">Signal peptidase I</fullName>
        <ecNumber evidence="4 8">3.4.21.89</ecNumber>
    </recommendedName>
</protein>
<evidence type="ECO:0000313" key="11">
    <source>
        <dbReference type="EMBL" id="NFA43526.1"/>
    </source>
</evidence>
<dbReference type="PROSITE" id="PS00501">
    <property type="entry name" value="SPASE_I_1"/>
    <property type="match status" value="1"/>
</dbReference>
<comment type="catalytic activity">
    <reaction evidence="1 8">
        <text>Cleavage of hydrophobic, N-terminal signal or leader sequences from secreted and periplasmic proteins.</text>
        <dbReference type="EC" id="3.4.21.89"/>
    </reaction>
</comment>
<evidence type="ECO:0000256" key="5">
    <source>
        <dbReference type="ARBA" id="ARBA00022670"/>
    </source>
</evidence>
<gene>
    <name evidence="13" type="primary">lepB</name>
    <name evidence="11" type="ORF">EXM65_13295</name>
    <name evidence="12" type="ORF">FC774_13545</name>
    <name evidence="13" type="ORF">FDB51_06570</name>
    <name evidence="14" type="ORF">FDG31_11350</name>
</gene>
<dbReference type="CDD" id="cd06530">
    <property type="entry name" value="S26_SPase_I"/>
    <property type="match status" value="1"/>
</dbReference>
<dbReference type="EMBL" id="SWOV01000042">
    <property type="protein sequence ID" value="NFF88879.1"/>
    <property type="molecule type" value="Genomic_DNA"/>
</dbReference>
<feature type="transmembrane region" description="Helical" evidence="8">
    <location>
        <begin position="12"/>
        <end position="36"/>
    </location>
</feature>
<dbReference type="InterPro" id="IPR019756">
    <property type="entry name" value="Pept_S26A_signal_pept_1_Ser-AS"/>
</dbReference>
<organism evidence="13 16">
    <name type="scientific">Clostridium botulinum</name>
    <dbReference type="NCBI Taxonomy" id="1491"/>
    <lineage>
        <taxon>Bacteria</taxon>
        <taxon>Bacillati</taxon>
        <taxon>Bacillota</taxon>
        <taxon>Clostridia</taxon>
        <taxon>Eubacteriales</taxon>
        <taxon>Clostridiaceae</taxon>
        <taxon>Clostridium</taxon>
    </lineage>
</organism>
<keyword evidence="8" id="KW-1133">Transmembrane helix</keyword>
<evidence type="ECO:0000313" key="17">
    <source>
        <dbReference type="Proteomes" id="UP000476820"/>
    </source>
</evidence>
<keyword evidence="8" id="KW-0472">Membrane</keyword>
<comment type="subcellular location">
    <subcellularLocation>
        <location evidence="2">Cell membrane</location>
        <topology evidence="2">Single-pass type II membrane protein</topology>
    </subcellularLocation>
    <subcellularLocation>
        <location evidence="9">Membrane</location>
        <topology evidence="9">Single-pass type II membrane protein</topology>
    </subcellularLocation>
</comment>
<evidence type="ECO:0000256" key="6">
    <source>
        <dbReference type="ARBA" id="ARBA00022801"/>
    </source>
</evidence>
<dbReference type="Gene3D" id="2.10.109.10">
    <property type="entry name" value="Umud Fragment, subunit A"/>
    <property type="match status" value="1"/>
</dbReference>
<evidence type="ECO:0000256" key="8">
    <source>
        <dbReference type="RuleBase" id="RU003993"/>
    </source>
</evidence>
<dbReference type="InterPro" id="IPR019757">
    <property type="entry name" value="Pept_S26A_signal_pept_1_Lys-AS"/>
</dbReference>
<evidence type="ECO:0000313" key="18">
    <source>
        <dbReference type="Proteomes" id="UP000486903"/>
    </source>
</evidence>
<dbReference type="EMBL" id="SWVK01000007">
    <property type="protein sequence ID" value="NFN34804.1"/>
    <property type="molecule type" value="Genomic_DNA"/>
</dbReference>
<evidence type="ECO:0000256" key="9">
    <source>
        <dbReference type="RuleBase" id="RU362042"/>
    </source>
</evidence>
<dbReference type="InterPro" id="IPR000223">
    <property type="entry name" value="Pept_S26A_signal_pept_1"/>
</dbReference>
<dbReference type="Proteomes" id="UP000473681">
    <property type="component" value="Unassembled WGS sequence"/>
</dbReference>
<evidence type="ECO:0000256" key="2">
    <source>
        <dbReference type="ARBA" id="ARBA00004401"/>
    </source>
</evidence>
<evidence type="ECO:0000256" key="1">
    <source>
        <dbReference type="ARBA" id="ARBA00000677"/>
    </source>
</evidence>
<feature type="active site" evidence="7">
    <location>
        <position position="82"/>
    </location>
</feature>
<dbReference type="NCBIfam" id="TIGR02227">
    <property type="entry name" value="sigpep_I_bact"/>
    <property type="match status" value="1"/>
</dbReference>
<dbReference type="Pfam" id="PF10502">
    <property type="entry name" value="Peptidase_S26"/>
    <property type="match status" value="1"/>
</dbReference>
<dbReference type="InterPro" id="IPR019533">
    <property type="entry name" value="Peptidase_S26"/>
</dbReference>
<dbReference type="PROSITE" id="PS00761">
    <property type="entry name" value="SPASE_I_3"/>
    <property type="match status" value="1"/>
</dbReference>
<reference evidence="11 15" key="1">
    <citation type="submission" date="2019-02" db="EMBL/GenBank/DDBJ databases">
        <title>Genome sequencing of Clostridium botulinum clinical isolates.</title>
        <authorList>
            <person name="Brunt J."/>
            <person name="Van Vliet A.H.M."/>
            <person name="Stringer S.C."/>
            <person name="Grant K.A."/>
            <person name="Carter A.C."/>
            <person name="Peck M.W."/>
        </authorList>
    </citation>
    <scope>NUCLEOTIDE SEQUENCE [LARGE SCALE GENOMIC DNA]</scope>
    <source>
        <strain evidence="11 15">H113700579</strain>
    </source>
</reference>
<dbReference type="GO" id="GO:0009003">
    <property type="term" value="F:signal peptidase activity"/>
    <property type="evidence" value="ECO:0007669"/>
    <property type="project" value="UniProtKB-EC"/>
</dbReference>
<dbReference type="PRINTS" id="PR00727">
    <property type="entry name" value="LEADERPTASE"/>
</dbReference>
<dbReference type="OrthoDB" id="9802919at2"/>
<dbReference type="EC" id="3.4.21.89" evidence="4 8"/>
<comment type="caution">
    <text evidence="13">The sequence shown here is derived from an EMBL/GenBank/DDBJ whole genome shotgun (WGS) entry which is preliminary data.</text>
</comment>
<keyword evidence="6 8" id="KW-0378">Hydrolase</keyword>
<dbReference type="Proteomes" id="UP000472355">
    <property type="component" value="Unassembled WGS sequence"/>
</dbReference>
<dbReference type="InterPro" id="IPR019758">
    <property type="entry name" value="Pept_S26A_signal_pept_1_CS"/>
</dbReference>
<reference evidence="16 17" key="2">
    <citation type="submission" date="2019-04" db="EMBL/GenBank/DDBJ databases">
        <title>Genome sequencing of Clostridium botulinum Groups I-IV and Clostridium butyricum.</title>
        <authorList>
            <person name="Brunt J."/>
            <person name="Van Vliet A.H.M."/>
            <person name="Stringer S.C."/>
            <person name="Carter A.T."/>
            <person name="Peck M.W."/>
        </authorList>
    </citation>
    <scope>NUCLEOTIDE SEQUENCE [LARGE SCALE GENOMIC DNA]</scope>
    <source>
        <strain evidence="12 17">1605</strain>
        <strain evidence="14 18">BL81</strain>
        <strain evidence="13 16">CB-K-33E</strain>
    </source>
</reference>
<evidence type="ECO:0000313" key="12">
    <source>
        <dbReference type="EMBL" id="NFF88879.1"/>
    </source>
</evidence>
<accession>A0A0C2SFS6</accession>
<keyword evidence="5 8" id="KW-0645">Protease</keyword>
<evidence type="ECO:0000259" key="10">
    <source>
        <dbReference type="Pfam" id="PF10502"/>
    </source>
</evidence>
<dbReference type="EMBL" id="SGKU01000041">
    <property type="protein sequence ID" value="NFA43526.1"/>
    <property type="molecule type" value="Genomic_DNA"/>
</dbReference>
<evidence type="ECO:0000313" key="15">
    <source>
        <dbReference type="Proteomes" id="UP000472355"/>
    </source>
</evidence>
<evidence type="ECO:0000313" key="16">
    <source>
        <dbReference type="Proteomes" id="UP000473681"/>
    </source>
</evidence>
<dbReference type="Proteomes" id="UP000486903">
    <property type="component" value="Unassembled WGS sequence"/>
</dbReference>
<dbReference type="GO" id="GO:0005886">
    <property type="term" value="C:plasma membrane"/>
    <property type="evidence" value="ECO:0007669"/>
    <property type="project" value="UniProtKB-SubCell"/>
</dbReference>